<dbReference type="AlphaFoldDB" id="A0A1I2JK66"/>
<evidence type="ECO:0000256" key="1">
    <source>
        <dbReference type="SAM" id="Phobius"/>
    </source>
</evidence>
<keyword evidence="1" id="KW-1133">Transmembrane helix</keyword>
<feature type="transmembrane region" description="Helical" evidence="1">
    <location>
        <begin position="246"/>
        <end position="263"/>
    </location>
</feature>
<evidence type="ECO:0000259" key="2">
    <source>
        <dbReference type="Pfam" id="PF14258"/>
    </source>
</evidence>
<dbReference type="EMBL" id="FONH01000025">
    <property type="protein sequence ID" value="SFF53557.1"/>
    <property type="molecule type" value="Genomic_DNA"/>
</dbReference>
<dbReference type="STRING" id="500610.SAMN02799615_04035"/>
<sequence>MNRAPILVIVVAALIAIGATAFFTAFERREITVPAEAKGEARYNRFFALERTLARLDIPVSSVATLSPERVPLAEDDILVLGDGLERIGVDDAQRIADWVRSGGRLVLSTGQSEDAAHTPLLEALEVLSSKAVKAGCDRLVADVKDNSGDGFMLCGPRFLLNDETAQDLDLGVGDDQRGYSFARFFVGDGEVSLLSDLAPLSNRALSHPAQQRFAWRLLEPSREGHVWLLYALDGPSFWRALFTRGWPGLLALTALLLAWMAMRGTRLGPLMPVPPLQRRALLEHVQAAGEFLYRRDAGLGLHALACRAALARARRLDPVCAELEGEALYERLADRHGIESAQLARAFQIPANAHAFRDSITTLARLRSRP</sequence>
<dbReference type="Proteomes" id="UP000199477">
    <property type="component" value="Unassembled WGS sequence"/>
</dbReference>
<feature type="domain" description="DUF4350" evidence="2">
    <location>
        <begin position="48"/>
        <end position="219"/>
    </location>
</feature>
<evidence type="ECO:0000313" key="4">
    <source>
        <dbReference type="Proteomes" id="UP000199477"/>
    </source>
</evidence>
<dbReference type="RefSeq" id="WP_026636876.1">
    <property type="nucleotide sequence ID" value="NZ_FONH01000025.1"/>
</dbReference>
<keyword evidence="4" id="KW-1185">Reference proteome</keyword>
<evidence type="ECO:0000313" key="3">
    <source>
        <dbReference type="EMBL" id="SFF53557.1"/>
    </source>
</evidence>
<dbReference type="CDD" id="cd03143">
    <property type="entry name" value="A4_beta-galactosidase_middle_domain"/>
    <property type="match status" value="1"/>
</dbReference>
<organism evidence="3 4">
    <name type="scientific">Dyella marensis</name>
    <dbReference type="NCBI Taxonomy" id="500610"/>
    <lineage>
        <taxon>Bacteria</taxon>
        <taxon>Pseudomonadati</taxon>
        <taxon>Pseudomonadota</taxon>
        <taxon>Gammaproteobacteria</taxon>
        <taxon>Lysobacterales</taxon>
        <taxon>Rhodanobacteraceae</taxon>
        <taxon>Dyella</taxon>
    </lineage>
</organism>
<reference evidence="4" key="1">
    <citation type="submission" date="2016-10" db="EMBL/GenBank/DDBJ databases">
        <authorList>
            <person name="Varghese N."/>
            <person name="Submissions S."/>
        </authorList>
    </citation>
    <scope>NUCLEOTIDE SEQUENCE [LARGE SCALE GENOMIC DNA]</scope>
    <source>
        <strain evidence="4">UNC178MFTsu3.1</strain>
    </source>
</reference>
<keyword evidence="1" id="KW-0812">Transmembrane</keyword>
<accession>A0A1I2JK66</accession>
<dbReference type="Pfam" id="PF14258">
    <property type="entry name" value="DUF4350"/>
    <property type="match status" value="1"/>
</dbReference>
<gene>
    <name evidence="3" type="ORF">SAMN02799615_04035</name>
</gene>
<protein>
    <recommendedName>
        <fullName evidence="2">DUF4350 domain-containing protein</fullName>
    </recommendedName>
</protein>
<name>A0A1I2JK66_9GAMM</name>
<proteinExistence type="predicted"/>
<dbReference type="InterPro" id="IPR025646">
    <property type="entry name" value="DUF4350"/>
</dbReference>
<keyword evidence="1" id="KW-0472">Membrane</keyword>